<sequence>MNVSKRVSQNDNCFMSTVLEVNNHDGLLL</sequence>
<protein>
    <submittedName>
        <fullName evidence="1">Uncharacterized protein</fullName>
    </submittedName>
</protein>
<dbReference type="AlphaFoldDB" id="A0A0A8Y5U6"/>
<name>A0A0A8Y5U6_ARUDO</name>
<accession>A0A0A8Y5U6</accession>
<dbReference type="EMBL" id="GBRH01278528">
    <property type="protein sequence ID" value="JAD19367.1"/>
    <property type="molecule type" value="Transcribed_RNA"/>
</dbReference>
<reference evidence="1" key="1">
    <citation type="submission" date="2014-09" db="EMBL/GenBank/DDBJ databases">
        <authorList>
            <person name="Magalhaes I.L.F."/>
            <person name="Oliveira U."/>
            <person name="Santos F.R."/>
            <person name="Vidigal T.H.D.A."/>
            <person name="Brescovit A.D."/>
            <person name="Santos A.J."/>
        </authorList>
    </citation>
    <scope>NUCLEOTIDE SEQUENCE</scope>
    <source>
        <tissue evidence="1">Shoot tissue taken approximately 20 cm above the soil surface</tissue>
    </source>
</reference>
<organism evidence="1">
    <name type="scientific">Arundo donax</name>
    <name type="common">Giant reed</name>
    <name type="synonym">Donax arundinaceus</name>
    <dbReference type="NCBI Taxonomy" id="35708"/>
    <lineage>
        <taxon>Eukaryota</taxon>
        <taxon>Viridiplantae</taxon>
        <taxon>Streptophyta</taxon>
        <taxon>Embryophyta</taxon>
        <taxon>Tracheophyta</taxon>
        <taxon>Spermatophyta</taxon>
        <taxon>Magnoliopsida</taxon>
        <taxon>Liliopsida</taxon>
        <taxon>Poales</taxon>
        <taxon>Poaceae</taxon>
        <taxon>PACMAD clade</taxon>
        <taxon>Arundinoideae</taxon>
        <taxon>Arundineae</taxon>
        <taxon>Arundo</taxon>
    </lineage>
</organism>
<reference evidence="1" key="2">
    <citation type="journal article" date="2015" name="Data Brief">
        <title>Shoot transcriptome of the giant reed, Arundo donax.</title>
        <authorList>
            <person name="Barrero R.A."/>
            <person name="Guerrero F.D."/>
            <person name="Moolhuijzen P."/>
            <person name="Goolsby J.A."/>
            <person name="Tidwell J."/>
            <person name="Bellgard S.E."/>
            <person name="Bellgard M.I."/>
        </authorList>
    </citation>
    <scope>NUCLEOTIDE SEQUENCE</scope>
    <source>
        <tissue evidence="1">Shoot tissue taken approximately 20 cm above the soil surface</tissue>
    </source>
</reference>
<proteinExistence type="predicted"/>
<evidence type="ECO:0000313" key="1">
    <source>
        <dbReference type="EMBL" id="JAD19367.1"/>
    </source>
</evidence>